<keyword evidence="4" id="KW-1185">Reference proteome</keyword>
<dbReference type="HOGENOM" id="CLU_000288_6_8_1"/>
<feature type="domain" description="Nephrocystin 3-like N-terminal" evidence="2">
    <location>
        <begin position="20"/>
        <end position="120"/>
    </location>
</feature>
<protein>
    <recommendedName>
        <fullName evidence="2">Nephrocystin 3-like N-terminal domain-containing protein</fullName>
    </recommendedName>
</protein>
<keyword evidence="1" id="KW-0677">Repeat</keyword>
<evidence type="ECO:0000259" key="2">
    <source>
        <dbReference type="Pfam" id="PF24883"/>
    </source>
</evidence>
<dbReference type="Proteomes" id="UP000027222">
    <property type="component" value="Unassembled WGS sequence"/>
</dbReference>
<organism evidence="3 4">
    <name type="scientific">Galerina marginata (strain CBS 339.88)</name>
    <dbReference type="NCBI Taxonomy" id="685588"/>
    <lineage>
        <taxon>Eukaryota</taxon>
        <taxon>Fungi</taxon>
        <taxon>Dikarya</taxon>
        <taxon>Basidiomycota</taxon>
        <taxon>Agaricomycotina</taxon>
        <taxon>Agaricomycetes</taxon>
        <taxon>Agaricomycetidae</taxon>
        <taxon>Agaricales</taxon>
        <taxon>Agaricineae</taxon>
        <taxon>Strophariaceae</taxon>
        <taxon>Galerina</taxon>
    </lineage>
</organism>
<evidence type="ECO:0000313" key="3">
    <source>
        <dbReference type="EMBL" id="KDR76519.1"/>
    </source>
</evidence>
<accession>A0A067T9F4</accession>
<dbReference type="STRING" id="685588.A0A067T9F4"/>
<dbReference type="OrthoDB" id="5967843at2759"/>
<evidence type="ECO:0000256" key="1">
    <source>
        <dbReference type="ARBA" id="ARBA00022737"/>
    </source>
</evidence>
<dbReference type="InterPro" id="IPR056884">
    <property type="entry name" value="NPHP3-like_N"/>
</dbReference>
<dbReference type="EMBL" id="KL142378">
    <property type="protein sequence ID" value="KDR76519.1"/>
    <property type="molecule type" value="Genomic_DNA"/>
</dbReference>
<dbReference type="AlphaFoldDB" id="A0A067T9F4"/>
<evidence type="ECO:0000313" key="4">
    <source>
        <dbReference type="Proteomes" id="UP000027222"/>
    </source>
</evidence>
<feature type="non-terminal residue" evidence="3">
    <location>
        <position position="1"/>
    </location>
</feature>
<dbReference type="InterPro" id="IPR027417">
    <property type="entry name" value="P-loop_NTPase"/>
</dbReference>
<gene>
    <name evidence="3" type="ORF">GALMADRAFT_67099</name>
</gene>
<sequence length="129" mass="14362">QRLDPPKCVPDTGTRVAIIDDISDWVSNDDEFASMMRLYGPAGTGKSALAQTVAEICREHKRLVAIFFSSRTATRSDGRLLIATLAYRLMLAFPSTRRFIRGSLEGDPTIFERTNASLLTQSINFRNHG</sequence>
<proteinExistence type="predicted"/>
<dbReference type="Pfam" id="PF24883">
    <property type="entry name" value="NPHP3_N"/>
    <property type="match status" value="1"/>
</dbReference>
<dbReference type="Gene3D" id="3.40.50.300">
    <property type="entry name" value="P-loop containing nucleotide triphosphate hydrolases"/>
    <property type="match status" value="1"/>
</dbReference>
<dbReference type="SUPFAM" id="SSF52540">
    <property type="entry name" value="P-loop containing nucleoside triphosphate hydrolases"/>
    <property type="match status" value="1"/>
</dbReference>
<reference evidence="4" key="1">
    <citation type="journal article" date="2014" name="Proc. Natl. Acad. Sci. U.S.A.">
        <title>Extensive sampling of basidiomycete genomes demonstrates inadequacy of the white-rot/brown-rot paradigm for wood decay fungi.</title>
        <authorList>
            <person name="Riley R."/>
            <person name="Salamov A.A."/>
            <person name="Brown D.W."/>
            <person name="Nagy L.G."/>
            <person name="Floudas D."/>
            <person name="Held B.W."/>
            <person name="Levasseur A."/>
            <person name="Lombard V."/>
            <person name="Morin E."/>
            <person name="Otillar R."/>
            <person name="Lindquist E.A."/>
            <person name="Sun H."/>
            <person name="LaButti K.M."/>
            <person name="Schmutz J."/>
            <person name="Jabbour D."/>
            <person name="Luo H."/>
            <person name="Baker S.E."/>
            <person name="Pisabarro A.G."/>
            <person name="Walton J.D."/>
            <person name="Blanchette R.A."/>
            <person name="Henrissat B."/>
            <person name="Martin F."/>
            <person name="Cullen D."/>
            <person name="Hibbett D.S."/>
            <person name="Grigoriev I.V."/>
        </authorList>
    </citation>
    <scope>NUCLEOTIDE SEQUENCE [LARGE SCALE GENOMIC DNA]</scope>
    <source>
        <strain evidence="4">CBS 339.88</strain>
    </source>
</reference>
<name>A0A067T9F4_GALM3</name>